<dbReference type="SUPFAM" id="SSF101447">
    <property type="entry name" value="Formin homology 2 domain (FH2 domain)"/>
    <property type="match status" value="1"/>
</dbReference>
<feature type="region of interest" description="Disordered" evidence="2">
    <location>
        <begin position="102"/>
        <end position="126"/>
    </location>
</feature>
<feature type="compositionally biased region" description="Polar residues" evidence="2">
    <location>
        <begin position="186"/>
        <end position="211"/>
    </location>
</feature>
<proteinExistence type="inferred from homology"/>
<feature type="domain" description="FH2" evidence="3">
    <location>
        <begin position="360"/>
        <end position="473"/>
    </location>
</feature>
<comment type="caution">
    <text evidence="4">The sequence shown here is derived from an EMBL/GenBank/DDBJ whole genome shotgun (WGS) entry which is preliminary data.</text>
</comment>
<dbReference type="EMBL" id="VEPZ02001746">
    <property type="protein sequence ID" value="KAE8658224.1"/>
    <property type="molecule type" value="Genomic_DNA"/>
</dbReference>
<dbReference type="InterPro" id="IPR051144">
    <property type="entry name" value="Formin_homology_domain"/>
</dbReference>
<organism evidence="4 5">
    <name type="scientific">Hibiscus syriacus</name>
    <name type="common">Rose of Sharon</name>
    <dbReference type="NCBI Taxonomy" id="106335"/>
    <lineage>
        <taxon>Eukaryota</taxon>
        <taxon>Viridiplantae</taxon>
        <taxon>Streptophyta</taxon>
        <taxon>Embryophyta</taxon>
        <taxon>Tracheophyta</taxon>
        <taxon>Spermatophyta</taxon>
        <taxon>Magnoliopsida</taxon>
        <taxon>eudicotyledons</taxon>
        <taxon>Gunneridae</taxon>
        <taxon>Pentapetalae</taxon>
        <taxon>rosids</taxon>
        <taxon>malvids</taxon>
        <taxon>Malvales</taxon>
        <taxon>Malvaceae</taxon>
        <taxon>Malvoideae</taxon>
        <taxon>Hibiscus</taxon>
    </lineage>
</organism>
<comment type="similarity">
    <text evidence="1">Belongs to the formin-like family. Class-II subfamily.</text>
</comment>
<dbReference type="Proteomes" id="UP000436088">
    <property type="component" value="Unassembled WGS sequence"/>
</dbReference>
<dbReference type="PANTHER" id="PTHR45733:SF30">
    <property type="entry name" value="C2 TENSIN-TYPE DOMAIN-CONTAINING PROTEIN"/>
    <property type="match status" value="1"/>
</dbReference>
<feature type="compositionally biased region" description="Pro residues" evidence="2">
    <location>
        <begin position="228"/>
        <end position="237"/>
    </location>
</feature>
<feature type="region of interest" description="Disordered" evidence="2">
    <location>
        <begin position="186"/>
        <end position="320"/>
    </location>
</feature>
<dbReference type="PANTHER" id="PTHR45733">
    <property type="entry name" value="FORMIN-J"/>
    <property type="match status" value="1"/>
</dbReference>
<name>A0A6A2XVQ5_HIBSY</name>
<dbReference type="InterPro" id="IPR042201">
    <property type="entry name" value="FH2_Formin_sf"/>
</dbReference>
<dbReference type="InterPro" id="IPR015425">
    <property type="entry name" value="FH2_Formin"/>
</dbReference>
<evidence type="ECO:0000256" key="1">
    <source>
        <dbReference type="ARBA" id="ARBA00006468"/>
    </source>
</evidence>
<protein>
    <submittedName>
        <fullName evidence="4">Formin-like protein 17</fullName>
    </submittedName>
</protein>
<evidence type="ECO:0000259" key="3">
    <source>
        <dbReference type="Pfam" id="PF02181"/>
    </source>
</evidence>
<gene>
    <name evidence="4" type="ORF">F3Y22_tig00116973pilonHSYRG00001</name>
</gene>
<feature type="region of interest" description="Disordered" evidence="2">
    <location>
        <begin position="333"/>
        <end position="353"/>
    </location>
</feature>
<evidence type="ECO:0000313" key="4">
    <source>
        <dbReference type="EMBL" id="KAE8658224.1"/>
    </source>
</evidence>
<dbReference type="Gene3D" id="1.20.58.2220">
    <property type="entry name" value="Formin, FH2 domain"/>
    <property type="match status" value="2"/>
</dbReference>
<feature type="compositionally biased region" description="Pro residues" evidence="2">
    <location>
        <begin position="244"/>
        <end position="260"/>
    </location>
</feature>
<sequence length="554" mass="60484">MEAFAKVQEIFSNGDWPSPSTDVANTLQHMPSGIQEKMEKSKSQLLDHSISCTGSEKASTSDENASRKKFVSQEIQVAPQKSAQSYLRSPSDPIKGKTELQLQAAPQGAEHCETSTEPSEEANATRRRSKFGFLKLPYNILHIQTNHGCKFTFYWDYFTEPSWYTTYHKAPLSSLSVESSAIEKSASTPSSACHTSSLPPTGAKKSSQSSRPPAHPRLPLRVHLQIPQTPPPPPPPLTSQSSVPLPPPGPGPPVPPPPVPMGLSRANSVSNGNIPSIPGPPPGAPLMRGRSIARLVNEGPTRKLMGRGTRPEEAAKAPEFDMSELESLFSAISPTANSRNKPGKSNSNASGRKPDKVQLSAILALDDTALDPDQIENLIKFCPTKEEIELLKGYTGDRENLGKCEQFFLELMTVPRVESKLRVFLFKIHFYSQVSDLRNSLDIVNSAVRNSVKLKRIMQTTFSGNALNQGTARVSDLTEEVLSQKLPELIDFPKDLVTLEAATKVQLKYLADETQAISKGLEKVVQELAASEKDGPVSETFCKCLLGTPQPWLS</sequence>
<dbReference type="Pfam" id="PF02181">
    <property type="entry name" value="FH2"/>
    <property type="match status" value="1"/>
</dbReference>
<evidence type="ECO:0000256" key="2">
    <source>
        <dbReference type="SAM" id="MobiDB-lite"/>
    </source>
</evidence>
<evidence type="ECO:0000313" key="5">
    <source>
        <dbReference type="Proteomes" id="UP000436088"/>
    </source>
</evidence>
<feature type="compositionally biased region" description="Basic and acidic residues" evidence="2">
    <location>
        <begin position="309"/>
        <end position="319"/>
    </location>
</feature>
<keyword evidence="5" id="KW-1185">Reference proteome</keyword>
<dbReference type="AlphaFoldDB" id="A0A6A2XVQ5"/>
<accession>A0A6A2XVQ5</accession>
<feature type="compositionally biased region" description="Polar residues" evidence="2">
    <location>
        <begin position="333"/>
        <end position="350"/>
    </location>
</feature>
<reference evidence="4" key="1">
    <citation type="submission" date="2019-09" db="EMBL/GenBank/DDBJ databases">
        <title>Draft genome information of white flower Hibiscus syriacus.</title>
        <authorList>
            <person name="Kim Y.-M."/>
        </authorList>
    </citation>
    <scope>NUCLEOTIDE SEQUENCE [LARGE SCALE GENOMIC DNA]</scope>
    <source>
        <strain evidence="4">YM2019G1</strain>
    </source>
</reference>